<dbReference type="Gene3D" id="3.40.190.150">
    <property type="entry name" value="Bordetella uptake gene, domain 1"/>
    <property type="match status" value="1"/>
</dbReference>
<dbReference type="Proteomes" id="UP000575083">
    <property type="component" value="Unassembled WGS sequence"/>
</dbReference>
<proteinExistence type="inferred from homology"/>
<keyword evidence="4" id="KW-1185">Reference proteome</keyword>
<dbReference type="AlphaFoldDB" id="A0A7X0PHA4"/>
<keyword evidence="3" id="KW-0675">Receptor</keyword>
<dbReference type="PIRSF" id="PIRSF017082">
    <property type="entry name" value="YflP"/>
    <property type="match status" value="1"/>
</dbReference>
<dbReference type="InterPro" id="IPR006311">
    <property type="entry name" value="TAT_signal"/>
</dbReference>
<gene>
    <name evidence="3" type="ORF">HNP48_004241</name>
</gene>
<name>A0A7X0PHA4_9BURK</name>
<dbReference type="InterPro" id="IPR005064">
    <property type="entry name" value="BUG"/>
</dbReference>
<dbReference type="Pfam" id="PF03401">
    <property type="entry name" value="TctC"/>
    <property type="match status" value="1"/>
</dbReference>
<dbReference type="PANTHER" id="PTHR42928:SF5">
    <property type="entry name" value="BLR1237 PROTEIN"/>
    <property type="match status" value="1"/>
</dbReference>
<dbReference type="RefSeq" id="WP_184860698.1">
    <property type="nucleotide sequence ID" value="NZ_JACHLK010000009.1"/>
</dbReference>
<sequence length="330" mass="34129">MNTLLSRRATLLAAAAASLCTAMPAAFAQAYPDKPVKLIVPFAPGGSTDIVARLVADRMQKSLGQSVVVDNRAGAGGAIGAEAVARSAPDGYTIGVGTVSTLAVNPVLLKASRTDPLKDFAPITALASIPSVFSAHPSLKVDSLPAVVALARSKPDQLNAGSPGTGSIGHLIIEAMNDELKIQVRHVPYKGMGPVITGALGGETQLLSDQYPSSAPYIKAGKLVPFVVAADKRLPALPHVPTFKELGHADLNEIAITWFGLVAPAKTPPAIVARLNAAAADALKDPALQARLKELGAESIAGTPEQFGALIATSLERVRKVVQARKIEME</sequence>
<dbReference type="PANTHER" id="PTHR42928">
    <property type="entry name" value="TRICARBOXYLATE-BINDING PROTEIN"/>
    <property type="match status" value="1"/>
</dbReference>
<evidence type="ECO:0000313" key="4">
    <source>
        <dbReference type="Proteomes" id="UP000575083"/>
    </source>
</evidence>
<dbReference type="CDD" id="cd07012">
    <property type="entry name" value="PBP2_Bug_TTT"/>
    <property type="match status" value="1"/>
</dbReference>
<comment type="caution">
    <text evidence="3">The sequence shown here is derived from an EMBL/GenBank/DDBJ whole genome shotgun (WGS) entry which is preliminary data.</text>
</comment>
<dbReference type="SUPFAM" id="SSF53850">
    <property type="entry name" value="Periplasmic binding protein-like II"/>
    <property type="match status" value="1"/>
</dbReference>
<organism evidence="3 4">
    <name type="scientific">Acidovorax soli</name>
    <dbReference type="NCBI Taxonomy" id="592050"/>
    <lineage>
        <taxon>Bacteria</taxon>
        <taxon>Pseudomonadati</taxon>
        <taxon>Pseudomonadota</taxon>
        <taxon>Betaproteobacteria</taxon>
        <taxon>Burkholderiales</taxon>
        <taxon>Comamonadaceae</taxon>
        <taxon>Acidovorax</taxon>
    </lineage>
</organism>
<dbReference type="InterPro" id="IPR042100">
    <property type="entry name" value="Bug_dom1"/>
</dbReference>
<feature type="signal peptide" evidence="2">
    <location>
        <begin position="1"/>
        <end position="28"/>
    </location>
</feature>
<accession>A0A7X0PHA4</accession>
<feature type="chain" id="PRO_5030662758" evidence="2">
    <location>
        <begin position="29"/>
        <end position="330"/>
    </location>
</feature>
<reference evidence="3 4" key="1">
    <citation type="submission" date="2020-08" db="EMBL/GenBank/DDBJ databases">
        <title>Functional genomics of gut bacteria from endangered species of beetles.</title>
        <authorList>
            <person name="Carlos-Shanley C."/>
        </authorList>
    </citation>
    <scope>NUCLEOTIDE SEQUENCE [LARGE SCALE GENOMIC DNA]</scope>
    <source>
        <strain evidence="3 4">S00198</strain>
    </source>
</reference>
<evidence type="ECO:0000256" key="1">
    <source>
        <dbReference type="ARBA" id="ARBA00006987"/>
    </source>
</evidence>
<keyword evidence="2" id="KW-0732">Signal</keyword>
<dbReference type="PROSITE" id="PS51318">
    <property type="entry name" value="TAT"/>
    <property type="match status" value="1"/>
</dbReference>
<protein>
    <submittedName>
        <fullName evidence="3">Tripartite-type tricarboxylate transporter receptor subunit TctC</fullName>
    </submittedName>
</protein>
<evidence type="ECO:0000313" key="3">
    <source>
        <dbReference type="EMBL" id="MBB6561547.1"/>
    </source>
</evidence>
<comment type="similarity">
    <text evidence="1">Belongs to the UPF0065 (bug) family.</text>
</comment>
<dbReference type="Gene3D" id="3.40.190.10">
    <property type="entry name" value="Periplasmic binding protein-like II"/>
    <property type="match status" value="1"/>
</dbReference>
<evidence type="ECO:0000256" key="2">
    <source>
        <dbReference type="SAM" id="SignalP"/>
    </source>
</evidence>
<dbReference type="EMBL" id="JACHLK010000009">
    <property type="protein sequence ID" value="MBB6561547.1"/>
    <property type="molecule type" value="Genomic_DNA"/>
</dbReference>